<dbReference type="RefSeq" id="WP_345193914.1">
    <property type="nucleotide sequence ID" value="NZ_BAABFL010000065.1"/>
</dbReference>
<proteinExistence type="predicted"/>
<sequence length="65" mass="7041">MSKSNTSHPEGSLKPNVASEPGIDWSLVEEVRLAIANGELSIDPDRLAQKIIELETAIEKSSPKL</sequence>
<comment type="caution">
    <text evidence="3">The sequence shown here is derived from an EMBL/GenBank/DDBJ whole genome shotgun (WGS) entry which is preliminary data.</text>
</comment>
<gene>
    <name evidence="3" type="ORF">GCM10023116_06160</name>
</gene>
<dbReference type="SUPFAM" id="SSF101498">
    <property type="entry name" value="Anti-sigma factor FlgM"/>
    <property type="match status" value="1"/>
</dbReference>
<protein>
    <recommendedName>
        <fullName evidence="2">Anti-sigma-28 factor FlgM C-terminal domain-containing protein</fullName>
    </recommendedName>
</protein>
<dbReference type="InterPro" id="IPR035890">
    <property type="entry name" value="Anti-sigma-28_factor_FlgM_sf"/>
</dbReference>
<feature type="region of interest" description="Disordered" evidence="1">
    <location>
        <begin position="1"/>
        <end position="20"/>
    </location>
</feature>
<evidence type="ECO:0000313" key="4">
    <source>
        <dbReference type="Proteomes" id="UP001500604"/>
    </source>
</evidence>
<accession>A0ABP8UYD8</accession>
<name>A0ABP8UYD8_9GAMM</name>
<evidence type="ECO:0000313" key="3">
    <source>
        <dbReference type="EMBL" id="GAA4648349.1"/>
    </source>
</evidence>
<dbReference type="EMBL" id="BAABFL010000065">
    <property type="protein sequence ID" value="GAA4648349.1"/>
    <property type="molecule type" value="Genomic_DNA"/>
</dbReference>
<evidence type="ECO:0000259" key="2">
    <source>
        <dbReference type="Pfam" id="PF04316"/>
    </source>
</evidence>
<dbReference type="Pfam" id="PF04316">
    <property type="entry name" value="FlgM"/>
    <property type="match status" value="1"/>
</dbReference>
<dbReference type="InterPro" id="IPR031316">
    <property type="entry name" value="FlgM_C"/>
</dbReference>
<feature type="domain" description="Anti-sigma-28 factor FlgM C-terminal" evidence="2">
    <location>
        <begin position="12"/>
        <end position="53"/>
    </location>
</feature>
<reference evidence="4" key="1">
    <citation type="journal article" date="2019" name="Int. J. Syst. Evol. Microbiol.">
        <title>The Global Catalogue of Microorganisms (GCM) 10K type strain sequencing project: providing services to taxonomists for standard genome sequencing and annotation.</title>
        <authorList>
            <consortium name="The Broad Institute Genomics Platform"/>
            <consortium name="The Broad Institute Genome Sequencing Center for Infectious Disease"/>
            <person name="Wu L."/>
            <person name="Ma J."/>
        </authorList>
    </citation>
    <scope>NUCLEOTIDE SEQUENCE [LARGE SCALE GENOMIC DNA]</scope>
    <source>
        <strain evidence="4">JCM 17805</strain>
    </source>
</reference>
<evidence type="ECO:0000256" key="1">
    <source>
        <dbReference type="SAM" id="MobiDB-lite"/>
    </source>
</evidence>
<organism evidence="3 4">
    <name type="scientific">Kistimonas scapharcae</name>
    <dbReference type="NCBI Taxonomy" id="1036133"/>
    <lineage>
        <taxon>Bacteria</taxon>
        <taxon>Pseudomonadati</taxon>
        <taxon>Pseudomonadota</taxon>
        <taxon>Gammaproteobacteria</taxon>
        <taxon>Oceanospirillales</taxon>
        <taxon>Endozoicomonadaceae</taxon>
        <taxon>Kistimonas</taxon>
    </lineage>
</organism>
<dbReference type="Proteomes" id="UP001500604">
    <property type="component" value="Unassembled WGS sequence"/>
</dbReference>
<keyword evidence="4" id="KW-1185">Reference proteome</keyword>